<reference evidence="1 2" key="1">
    <citation type="journal article" date="2023" name="BMC Biol.">
        <title>The compact genome of the sponge Oopsacas minuta (Hexactinellida) is lacking key metazoan core genes.</title>
        <authorList>
            <person name="Santini S."/>
            <person name="Schenkelaars Q."/>
            <person name="Jourda C."/>
            <person name="Duchesne M."/>
            <person name="Belahbib H."/>
            <person name="Rocher C."/>
            <person name="Selva M."/>
            <person name="Riesgo A."/>
            <person name="Vervoort M."/>
            <person name="Leys S.P."/>
            <person name="Kodjabachian L."/>
            <person name="Le Bivic A."/>
            <person name="Borchiellini C."/>
            <person name="Claverie J.M."/>
            <person name="Renard E."/>
        </authorList>
    </citation>
    <scope>NUCLEOTIDE SEQUENCE [LARGE SCALE GENOMIC DNA]</scope>
    <source>
        <strain evidence="1">SPO-2</strain>
    </source>
</reference>
<keyword evidence="2" id="KW-1185">Reference proteome</keyword>
<comment type="caution">
    <text evidence="1">The sequence shown here is derived from an EMBL/GenBank/DDBJ whole genome shotgun (WGS) entry which is preliminary data.</text>
</comment>
<evidence type="ECO:0000313" key="1">
    <source>
        <dbReference type="EMBL" id="KAI6646851.1"/>
    </source>
</evidence>
<gene>
    <name evidence="1" type="ORF">LOD99_9120</name>
</gene>
<sequence length="116" mass="12993">MLAPYNISNLIAKDGKPYSIGETLILPAISEVISTVMNQNAAEILRSIPLSTDTVARRIDEMANDVKTQLIHIVQTTEFSLQLDESTLCDNEALLLGYARFTKTEQHQKSFYLPNH</sequence>
<accession>A0AAV7JDP8</accession>
<dbReference type="PANTHER" id="PTHR45913:SF22">
    <property type="entry name" value="SCAN BOX DOMAIN-CONTAINING PROTEIN"/>
    <property type="match status" value="1"/>
</dbReference>
<dbReference type="EMBL" id="JAKMXF010000351">
    <property type="protein sequence ID" value="KAI6646851.1"/>
    <property type="molecule type" value="Genomic_DNA"/>
</dbReference>
<protein>
    <submittedName>
        <fullName evidence="1">SCAN domain-containing protein 3-like</fullName>
    </submittedName>
</protein>
<evidence type="ECO:0000313" key="2">
    <source>
        <dbReference type="Proteomes" id="UP001165289"/>
    </source>
</evidence>
<dbReference type="AlphaFoldDB" id="A0AAV7JDP8"/>
<organism evidence="1 2">
    <name type="scientific">Oopsacas minuta</name>
    <dbReference type="NCBI Taxonomy" id="111878"/>
    <lineage>
        <taxon>Eukaryota</taxon>
        <taxon>Metazoa</taxon>
        <taxon>Porifera</taxon>
        <taxon>Hexactinellida</taxon>
        <taxon>Hexasterophora</taxon>
        <taxon>Lyssacinosida</taxon>
        <taxon>Leucopsacidae</taxon>
        <taxon>Oopsacas</taxon>
    </lineage>
</organism>
<dbReference type="PANTHER" id="PTHR45913">
    <property type="entry name" value="EPM2A-INTERACTING PROTEIN 1"/>
    <property type="match status" value="1"/>
</dbReference>
<dbReference type="Proteomes" id="UP001165289">
    <property type="component" value="Unassembled WGS sequence"/>
</dbReference>
<name>A0AAV7JDP8_9METZ</name>
<proteinExistence type="predicted"/>